<dbReference type="PANTHER" id="PTHR23409:SF18">
    <property type="entry name" value="RIBONUCLEOSIDE-DIPHOSPHATE REDUCTASE SUBUNIT M2"/>
    <property type="match status" value="1"/>
</dbReference>
<feature type="binding site" evidence="4">
    <location>
        <position position="222"/>
    </location>
    <ligand>
        <name>Fe cation</name>
        <dbReference type="ChEBI" id="CHEBI:24875"/>
        <label>2</label>
    </ligand>
</feature>
<evidence type="ECO:0000256" key="3">
    <source>
        <dbReference type="PIRSR" id="PIRSR000355-1"/>
    </source>
</evidence>
<reference evidence="6" key="1">
    <citation type="submission" date="2016-01" db="EMBL/GenBank/DDBJ databases">
        <authorList>
            <person name="Mitreva M."/>
            <person name="Pepin K.H."/>
            <person name="Mihindukulasuriya K.A."/>
            <person name="Fulton R."/>
            <person name="Fronick C."/>
            <person name="O'Laughlin M."/>
            <person name="Miner T."/>
            <person name="Herter B."/>
            <person name="Rosa B.A."/>
            <person name="Cordes M."/>
            <person name="Tomlinson C."/>
            <person name="Wollam A."/>
            <person name="Palsikar V.B."/>
            <person name="Mardis E.R."/>
            <person name="Wilson R.K."/>
        </authorList>
    </citation>
    <scope>NUCLEOTIDE SEQUENCE [LARGE SCALE GENOMIC DNA]</scope>
    <source>
        <strain evidence="6">CMW8396</strain>
    </source>
</reference>
<dbReference type="InterPro" id="IPR012348">
    <property type="entry name" value="RNR-like"/>
</dbReference>
<keyword evidence="2 4" id="KW-0408">Iron</keyword>
<feature type="binding site" evidence="4">
    <location>
        <position position="124"/>
    </location>
    <ligand>
        <name>Fe cation</name>
        <dbReference type="ChEBI" id="CHEBI:24875"/>
        <label>1</label>
    </ligand>
</feature>
<sequence length="348" mass="40951">MKVAVDRKRLFNPEGNDSLLERRIIKGNSTNLFNLNNVKFTWATQLYRTMMANFWIPEKVDLTQDKNDYENLTVPEREAYDGILSFLIFLDSIQTNNVPNISDYVTAPEVNLLLSIQTFQEAIHSQSYQYIIESILPKESRDLIYDKWRDDKILFERNRFIAQIYQDFIEETSDRNFAKVLVANYLLESLYFYNGFNFFYLLASRNKMVGTSDVIRLINRDELSHVVLFQKIIREIKAENPNFFQEEEIRMMFQTAVEQEILWTEHIIGNRVLGITTETTEAYTKWLANERLRTIGLAPMYDGFTKNPYKHLERFADTEGDGNVKSNFFEGTVTSYNMSSSIDGWDEF</sequence>
<evidence type="ECO:0000313" key="6">
    <source>
        <dbReference type="Proteomes" id="UP000070617"/>
    </source>
</evidence>
<keyword evidence="2" id="KW-0560">Oxidoreductase</keyword>
<evidence type="ECO:0000256" key="4">
    <source>
        <dbReference type="PIRSR" id="PIRSR000355-2"/>
    </source>
</evidence>
<dbReference type="SUPFAM" id="SSF47240">
    <property type="entry name" value="Ferritin-like"/>
    <property type="match status" value="1"/>
</dbReference>
<name>A0A133NHN4_9FUSO</name>
<dbReference type="EMBL" id="LRPX01000023">
    <property type="protein sequence ID" value="KXA15800.1"/>
    <property type="molecule type" value="Genomic_DNA"/>
</dbReference>
<protein>
    <recommendedName>
        <fullName evidence="2">Ribonucleoside-diphosphate reductase subunit beta</fullName>
        <ecNumber evidence="2">1.17.4.1</ecNumber>
    </recommendedName>
</protein>
<keyword evidence="2 4" id="KW-0479">Metal-binding</keyword>
<feature type="binding site" evidence="4">
    <location>
        <position position="91"/>
    </location>
    <ligand>
        <name>Fe cation</name>
        <dbReference type="ChEBI" id="CHEBI:24875"/>
        <label>1</label>
    </ligand>
</feature>
<comment type="function">
    <text evidence="2">Provides the precursors necessary for DNA synthesis. Catalyzes the biosynthesis of deoxyribonucleotides from the corresponding ribonucleotides.</text>
</comment>
<dbReference type="STRING" id="134605.HMPREF3206_00607"/>
<feature type="binding site" evidence="4">
    <location>
        <position position="121"/>
    </location>
    <ligand>
        <name>Fe cation</name>
        <dbReference type="ChEBI" id="CHEBI:24875"/>
        <label>2</label>
    </ligand>
</feature>
<feature type="active site" evidence="3">
    <location>
        <position position="128"/>
    </location>
</feature>
<dbReference type="GO" id="GO:0009263">
    <property type="term" value="P:deoxyribonucleotide biosynthetic process"/>
    <property type="evidence" value="ECO:0007669"/>
    <property type="project" value="UniProtKB-KW"/>
</dbReference>
<keyword evidence="6" id="KW-1185">Reference proteome</keyword>
<dbReference type="GO" id="GO:0004748">
    <property type="term" value="F:ribonucleoside-diphosphate reductase activity, thioredoxin disulfide as acceptor"/>
    <property type="evidence" value="ECO:0007669"/>
    <property type="project" value="UniProtKB-EC"/>
</dbReference>
<dbReference type="GO" id="GO:0046872">
    <property type="term" value="F:metal ion binding"/>
    <property type="evidence" value="ECO:0007669"/>
    <property type="project" value="UniProtKB-KW"/>
</dbReference>
<dbReference type="PIRSF" id="PIRSF000355">
    <property type="entry name" value="NrdB"/>
    <property type="match status" value="1"/>
</dbReference>
<dbReference type="PATRIC" id="fig|134605.3.peg.609"/>
<dbReference type="PANTHER" id="PTHR23409">
    <property type="entry name" value="RIBONUCLEOSIDE-DIPHOSPHATE REDUCTASE SMALL CHAIN"/>
    <property type="match status" value="1"/>
</dbReference>
<feature type="binding site" evidence="4">
    <location>
        <position position="121"/>
    </location>
    <ligand>
        <name>Fe cation</name>
        <dbReference type="ChEBI" id="CHEBI:24875"/>
        <label>1</label>
    </ligand>
</feature>
<feature type="binding site" evidence="4">
    <location>
        <position position="225"/>
    </location>
    <ligand>
        <name>Fe cation</name>
        <dbReference type="ChEBI" id="CHEBI:24875"/>
        <label>2</label>
    </ligand>
</feature>
<dbReference type="AlphaFoldDB" id="A0A133NHN4"/>
<dbReference type="InterPro" id="IPR009078">
    <property type="entry name" value="Ferritin-like_SF"/>
</dbReference>
<accession>A0A133NHN4</accession>
<proteinExistence type="inferred from homology"/>
<dbReference type="InterPro" id="IPR033909">
    <property type="entry name" value="RNR_small"/>
</dbReference>
<comment type="cofactor">
    <cofactor evidence="2 4">
        <name>Fe cation</name>
        <dbReference type="ChEBI" id="CHEBI:24875"/>
    </cofactor>
    <text evidence="2 4">Binds 2 iron ions per subunit.</text>
</comment>
<dbReference type="Gene3D" id="1.10.620.20">
    <property type="entry name" value="Ribonucleotide Reductase, subunit A"/>
    <property type="match status" value="1"/>
</dbReference>
<dbReference type="NCBIfam" id="NF007184">
    <property type="entry name" value="PRK09614.1-3"/>
    <property type="match status" value="1"/>
</dbReference>
<dbReference type="Pfam" id="PF00268">
    <property type="entry name" value="Ribonuc_red_sm"/>
    <property type="match status" value="1"/>
</dbReference>
<dbReference type="Proteomes" id="UP000070617">
    <property type="component" value="Unassembled WGS sequence"/>
</dbReference>
<keyword evidence="2" id="KW-0215">Deoxyribonucleotide synthesis</keyword>
<comment type="caution">
    <text evidence="5">The sequence shown here is derived from an EMBL/GenBank/DDBJ whole genome shotgun (WGS) entry which is preliminary data.</text>
</comment>
<dbReference type="InterPro" id="IPR000358">
    <property type="entry name" value="RNR_small_fam"/>
</dbReference>
<gene>
    <name evidence="5" type="ORF">HMPREF3206_00607</name>
</gene>
<evidence type="ECO:0000256" key="1">
    <source>
        <dbReference type="ARBA" id="ARBA00009303"/>
    </source>
</evidence>
<feature type="binding site" evidence="4">
    <location>
        <position position="188"/>
    </location>
    <ligand>
        <name>Fe cation</name>
        <dbReference type="ChEBI" id="CHEBI:24875"/>
        <label>2</label>
    </ligand>
</feature>
<organism evidence="5 6">
    <name type="scientific">Fusobacterium equinum</name>
    <dbReference type="NCBI Taxonomy" id="134605"/>
    <lineage>
        <taxon>Bacteria</taxon>
        <taxon>Fusobacteriati</taxon>
        <taxon>Fusobacteriota</taxon>
        <taxon>Fusobacteriia</taxon>
        <taxon>Fusobacteriales</taxon>
        <taxon>Fusobacteriaceae</taxon>
        <taxon>Fusobacterium</taxon>
    </lineage>
</organism>
<evidence type="ECO:0000256" key="2">
    <source>
        <dbReference type="PIRNR" id="PIRNR000355"/>
    </source>
</evidence>
<comment type="catalytic activity">
    <reaction evidence="2">
        <text>a 2'-deoxyribonucleoside 5'-diphosphate + [thioredoxin]-disulfide + H2O = a ribonucleoside 5'-diphosphate + [thioredoxin]-dithiol</text>
        <dbReference type="Rhea" id="RHEA:23252"/>
        <dbReference type="Rhea" id="RHEA-COMP:10698"/>
        <dbReference type="Rhea" id="RHEA-COMP:10700"/>
        <dbReference type="ChEBI" id="CHEBI:15377"/>
        <dbReference type="ChEBI" id="CHEBI:29950"/>
        <dbReference type="ChEBI" id="CHEBI:50058"/>
        <dbReference type="ChEBI" id="CHEBI:57930"/>
        <dbReference type="ChEBI" id="CHEBI:73316"/>
        <dbReference type="EC" id="1.17.4.1"/>
    </reaction>
</comment>
<comment type="similarity">
    <text evidence="1 2">Belongs to the ribonucleoside diphosphate reductase small chain family.</text>
</comment>
<dbReference type="UniPathway" id="UPA00326"/>
<evidence type="ECO:0000313" key="5">
    <source>
        <dbReference type="EMBL" id="KXA15800.1"/>
    </source>
</evidence>
<dbReference type="EC" id="1.17.4.1" evidence="2"/>
<dbReference type="CDD" id="cd01049">
    <property type="entry name" value="RNRR2"/>
    <property type="match status" value="1"/>
</dbReference>